<dbReference type="AlphaFoldDB" id="A0AAN9SM62"/>
<dbReference type="EMBL" id="JAYMYS010000003">
    <property type="protein sequence ID" value="KAK7400640.1"/>
    <property type="molecule type" value="Genomic_DNA"/>
</dbReference>
<evidence type="ECO:0000256" key="7">
    <source>
        <dbReference type="ARBA" id="ARBA00022989"/>
    </source>
</evidence>
<feature type="binding site" description="axial binding residue" evidence="12">
    <location>
        <position position="588"/>
    </location>
    <ligand>
        <name>heme</name>
        <dbReference type="ChEBI" id="CHEBI:30413"/>
    </ligand>
    <ligandPart>
        <name>Fe</name>
        <dbReference type="ChEBI" id="CHEBI:18248"/>
    </ligandPart>
</feature>
<sequence length="660" mass="74989">MTQPPPRRCSGSSLVGLKEEFEQLRGGGNNCWHRTKVERVQRAISFRERDESVVEKLFIQKVKVTDEWKSRLWAWRVRKVAKGHGLCSRCGTQLPINKDQASKIFPQADLSWLISLKHNSILPGSYNSQDKTNYTYNSTMLLELAIGLLVIALFLHLRPTPTAKSKALRHLPNPPSPKPRLPFIGHLHLLNKQLLHHALISLSQQYGPLYSLYFGSMPTVVASTPELFKLFLQTHEAASFNTRFQTSAIRRLTYDNSVAMVPFGPYWKFIRKLIMNDLLNATTVNKLRPLRTQQIRKFLRVMAQSAKTQQPLDVTEELLKWTNSTISMMMLGEAEEIRDIAREVLKIFGEYSLTDFIWPLKKLKVGKYEKRIDDILNKFDPVIERVIKKRRDIVKRRKNGEVVEGESSGVFLDTLLEFAEDETMDIKITKEQIKGLVVDFFSAGTDSTAVATDWALSELINNPKVLQKAREEVYSVVGKDRLVDEADIQNMPYIRAIVKETFRMHPPLPVVKRKCVAECEIDGYVIPEGALILFNVWAVGRDPKYWDRPLEFRPERFLESGVEGEVTPIDLRGQHFQLIPFGSGRRMCPGVNLATSGMATLLASLIQCFDLQVVGPQGQILRGDEAKVSMEERAGLTVPRAHNLMCVPLAKTSIAAKLLS</sequence>
<gene>
    <name evidence="15" type="ORF">VNO78_11869</name>
</gene>
<comment type="subcellular location">
    <subcellularLocation>
        <location evidence="2">Membrane</location>
        <topology evidence="2">Single-pass membrane protein</topology>
    </subcellularLocation>
</comment>
<evidence type="ECO:0000256" key="8">
    <source>
        <dbReference type="ARBA" id="ARBA00023002"/>
    </source>
</evidence>
<evidence type="ECO:0000256" key="12">
    <source>
        <dbReference type="PIRSR" id="PIRSR602401-1"/>
    </source>
</evidence>
<feature type="transmembrane region" description="Helical" evidence="14">
    <location>
        <begin position="140"/>
        <end position="157"/>
    </location>
</feature>
<dbReference type="Pfam" id="PF00067">
    <property type="entry name" value="p450"/>
    <property type="match status" value="1"/>
</dbReference>
<dbReference type="PRINTS" id="PR00385">
    <property type="entry name" value="P450"/>
</dbReference>
<evidence type="ECO:0000256" key="10">
    <source>
        <dbReference type="ARBA" id="ARBA00023033"/>
    </source>
</evidence>
<dbReference type="CDD" id="cd20655">
    <property type="entry name" value="CYP93"/>
    <property type="match status" value="1"/>
</dbReference>
<dbReference type="InterPro" id="IPR002401">
    <property type="entry name" value="Cyt_P450_E_grp-I"/>
</dbReference>
<evidence type="ECO:0000256" key="2">
    <source>
        <dbReference type="ARBA" id="ARBA00004167"/>
    </source>
</evidence>
<keyword evidence="7 14" id="KW-1133">Transmembrane helix</keyword>
<name>A0AAN9SM62_PSOTE</name>
<dbReference type="GO" id="GO:0016705">
    <property type="term" value="F:oxidoreductase activity, acting on paired donors, with incorporation or reduction of molecular oxygen"/>
    <property type="evidence" value="ECO:0007669"/>
    <property type="project" value="InterPro"/>
</dbReference>
<evidence type="ECO:0000256" key="9">
    <source>
        <dbReference type="ARBA" id="ARBA00023004"/>
    </source>
</evidence>
<dbReference type="GO" id="GO:0005506">
    <property type="term" value="F:iron ion binding"/>
    <property type="evidence" value="ECO:0007669"/>
    <property type="project" value="InterPro"/>
</dbReference>
<keyword evidence="11 14" id="KW-0472">Membrane</keyword>
<dbReference type="FunFam" id="1.10.630.10:FF:000019">
    <property type="entry name" value="Cytochrome P450 family protein"/>
    <property type="match status" value="1"/>
</dbReference>
<evidence type="ECO:0000256" key="13">
    <source>
        <dbReference type="RuleBase" id="RU000461"/>
    </source>
</evidence>
<accession>A0AAN9SM62</accession>
<reference evidence="15 16" key="1">
    <citation type="submission" date="2024-01" db="EMBL/GenBank/DDBJ databases">
        <title>The genomes of 5 underutilized Papilionoideae crops provide insights into root nodulation and disease resistanc.</title>
        <authorList>
            <person name="Jiang F."/>
        </authorList>
    </citation>
    <scope>NUCLEOTIDE SEQUENCE [LARGE SCALE GENOMIC DNA]</scope>
    <source>
        <strain evidence="15">DUOXIRENSHENG_FW03</strain>
        <tissue evidence="15">Leaves</tissue>
    </source>
</reference>
<evidence type="ECO:0000313" key="15">
    <source>
        <dbReference type="EMBL" id="KAK7400640.1"/>
    </source>
</evidence>
<evidence type="ECO:0000256" key="1">
    <source>
        <dbReference type="ARBA" id="ARBA00001971"/>
    </source>
</evidence>
<dbReference type="GO" id="GO:0020037">
    <property type="term" value="F:heme binding"/>
    <property type="evidence" value="ECO:0007669"/>
    <property type="project" value="InterPro"/>
</dbReference>
<dbReference type="PANTHER" id="PTHR47944:SF17">
    <property type="entry name" value="3,9-DIHYDROXYPTEROCARPAN 6A-MONOOXYGENASE"/>
    <property type="match status" value="1"/>
</dbReference>
<dbReference type="InterPro" id="IPR001128">
    <property type="entry name" value="Cyt_P450"/>
</dbReference>
<comment type="similarity">
    <text evidence="3 13">Belongs to the cytochrome P450 family.</text>
</comment>
<evidence type="ECO:0000256" key="5">
    <source>
        <dbReference type="ARBA" id="ARBA00022692"/>
    </source>
</evidence>
<dbReference type="Proteomes" id="UP001386955">
    <property type="component" value="Unassembled WGS sequence"/>
</dbReference>
<keyword evidence="9 12" id="KW-0408">Iron</keyword>
<evidence type="ECO:0000256" key="6">
    <source>
        <dbReference type="ARBA" id="ARBA00022723"/>
    </source>
</evidence>
<dbReference type="PRINTS" id="PR00463">
    <property type="entry name" value="EP450I"/>
</dbReference>
<dbReference type="SUPFAM" id="SSF48264">
    <property type="entry name" value="Cytochrome P450"/>
    <property type="match status" value="1"/>
</dbReference>
<evidence type="ECO:0000256" key="14">
    <source>
        <dbReference type="SAM" id="Phobius"/>
    </source>
</evidence>
<keyword evidence="8 13" id="KW-0560">Oxidoreductase</keyword>
<keyword evidence="16" id="KW-1185">Reference proteome</keyword>
<dbReference type="InterPro" id="IPR017972">
    <property type="entry name" value="Cyt_P450_CS"/>
</dbReference>
<comment type="caution">
    <text evidence="15">The sequence shown here is derived from an EMBL/GenBank/DDBJ whole genome shotgun (WGS) entry which is preliminary data.</text>
</comment>
<proteinExistence type="inferred from homology"/>
<evidence type="ECO:0000256" key="4">
    <source>
        <dbReference type="ARBA" id="ARBA00022617"/>
    </source>
</evidence>
<dbReference type="InterPro" id="IPR036396">
    <property type="entry name" value="Cyt_P450_sf"/>
</dbReference>
<keyword evidence="5 14" id="KW-0812">Transmembrane</keyword>
<evidence type="ECO:0000256" key="3">
    <source>
        <dbReference type="ARBA" id="ARBA00010617"/>
    </source>
</evidence>
<evidence type="ECO:0008006" key="17">
    <source>
        <dbReference type="Google" id="ProtNLM"/>
    </source>
</evidence>
<keyword evidence="10 13" id="KW-0503">Monooxygenase</keyword>
<keyword evidence="4 12" id="KW-0349">Heme</keyword>
<protein>
    <recommendedName>
        <fullName evidence="17">Isoflavone synthase</fullName>
    </recommendedName>
</protein>
<dbReference type="GO" id="GO:0016020">
    <property type="term" value="C:membrane"/>
    <property type="evidence" value="ECO:0007669"/>
    <property type="project" value="UniProtKB-SubCell"/>
</dbReference>
<dbReference type="PANTHER" id="PTHR47944">
    <property type="entry name" value="CYTOCHROME P450 98A9"/>
    <property type="match status" value="1"/>
</dbReference>
<organism evidence="15 16">
    <name type="scientific">Psophocarpus tetragonolobus</name>
    <name type="common">Winged bean</name>
    <name type="synonym">Dolichos tetragonolobus</name>
    <dbReference type="NCBI Taxonomy" id="3891"/>
    <lineage>
        <taxon>Eukaryota</taxon>
        <taxon>Viridiplantae</taxon>
        <taxon>Streptophyta</taxon>
        <taxon>Embryophyta</taxon>
        <taxon>Tracheophyta</taxon>
        <taxon>Spermatophyta</taxon>
        <taxon>Magnoliopsida</taxon>
        <taxon>eudicotyledons</taxon>
        <taxon>Gunneridae</taxon>
        <taxon>Pentapetalae</taxon>
        <taxon>rosids</taxon>
        <taxon>fabids</taxon>
        <taxon>Fabales</taxon>
        <taxon>Fabaceae</taxon>
        <taxon>Papilionoideae</taxon>
        <taxon>50 kb inversion clade</taxon>
        <taxon>NPAAA clade</taxon>
        <taxon>indigoferoid/millettioid clade</taxon>
        <taxon>Phaseoleae</taxon>
        <taxon>Psophocarpus</taxon>
    </lineage>
</organism>
<keyword evidence="6 12" id="KW-0479">Metal-binding</keyword>
<dbReference type="GO" id="GO:0004497">
    <property type="term" value="F:monooxygenase activity"/>
    <property type="evidence" value="ECO:0007669"/>
    <property type="project" value="UniProtKB-KW"/>
</dbReference>
<dbReference type="PROSITE" id="PS00086">
    <property type="entry name" value="CYTOCHROME_P450"/>
    <property type="match status" value="1"/>
</dbReference>
<evidence type="ECO:0000256" key="11">
    <source>
        <dbReference type="ARBA" id="ARBA00023136"/>
    </source>
</evidence>
<evidence type="ECO:0000313" key="16">
    <source>
        <dbReference type="Proteomes" id="UP001386955"/>
    </source>
</evidence>
<comment type="cofactor">
    <cofactor evidence="1 12">
        <name>heme</name>
        <dbReference type="ChEBI" id="CHEBI:30413"/>
    </cofactor>
</comment>
<dbReference type="Gene3D" id="1.10.630.10">
    <property type="entry name" value="Cytochrome P450"/>
    <property type="match status" value="1"/>
</dbReference>